<dbReference type="InterPro" id="IPR029058">
    <property type="entry name" value="AB_hydrolase_fold"/>
</dbReference>
<dbReference type="SUPFAM" id="SSF53474">
    <property type="entry name" value="alpha/beta-Hydrolases"/>
    <property type="match status" value="1"/>
</dbReference>
<feature type="region of interest" description="Disordered" evidence="4">
    <location>
        <begin position="1"/>
        <end position="20"/>
    </location>
</feature>
<dbReference type="Pfam" id="PF00135">
    <property type="entry name" value="COesterase"/>
    <property type="match status" value="1"/>
</dbReference>
<keyword evidence="2 3" id="KW-0378">Hydrolase</keyword>
<dbReference type="InterPro" id="IPR002018">
    <property type="entry name" value="CarbesteraseB"/>
</dbReference>
<dbReference type="EC" id="3.1.1.-" evidence="3"/>
<comment type="similarity">
    <text evidence="1 3">Belongs to the type-B carboxylesterase/lipase family.</text>
</comment>
<evidence type="ECO:0000256" key="2">
    <source>
        <dbReference type="ARBA" id="ARBA00022801"/>
    </source>
</evidence>
<dbReference type="PROSITE" id="PS00122">
    <property type="entry name" value="CARBOXYLESTERASE_B_1"/>
    <property type="match status" value="1"/>
</dbReference>
<sequence length="651" mass="69005">MSPVNPGLRLSAPRLDPPPETIAISTPSGPVVGILDSHVPSAPYFSITGLPFAEPPHPLQPAVPRSPWTAPLECFSPGLAVPQKESTGLGKILGVKIPEGADIGKFGPDCLNLNILAPSPPSLLSKAPVQIWLHGGSNVMCFNKGDFGGFSNTASSTFVSRGLVCVSLNYRTGMHGFLHIKETGATNLALRDVILGLEWVRDHISSFGGDPENVTIMGESAGGIAICNLLGCPRAKGLFRRAIVQSAGVSIWSKAFYEETVLPDFKAAVQTSIQANGFHAKDWSPAAWKSLTAEQLVSALHTLESSKPLAKKHGSLFSPPVVNSVVDDDLFDGVHPLEHIRNGNAKDVDVLVGATHCEASMLWAIIPKIPLVHPALSRLFAALVESMVLPMAIRGLALEATKADDGKMPPGALAAASSDLVEGFGEIARERLAERGGAGSNSWSGTGEDDGAMQACSYMFGTGGLSSTEFVQALAKHKPPFVYDLKQTDEESPKLRNGHVTDLPLLFTMDDEKERAWMSLAMYGRETRGEGLDELATGMQDSWAHFCKEGKPGTFNGMEWPAYPSGAVLASPKRGGGGGSFPSPGPAVQKICKYAPESPEAKLWARVMEKRGIVPFDMSREGGARGRSKLIPMGVIGVALAGAAAWKWKGA</sequence>
<reference evidence="6 7" key="1">
    <citation type="journal article" date="2023" name="Commun. Biol.">
        <title>Genome analysis of Parmales, the sister group of diatoms, reveals the evolutionary specialization of diatoms from phago-mixotrophs to photoautotrophs.</title>
        <authorList>
            <person name="Ban H."/>
            <person name="Sato S."/>
            <person name="Yoshikawa S."/>
            <person name="Yamada K."/>
            <person name="Nakamura Y."/>
            <person name="Ichinomiya M."/>
            <person name="Sato N."/>
            <person name="Blanc-Mathieu R."/>
            <person name="Endo H."/>
            <person name="Kuwata A."/>
            <person name="Ogata H."/>
        </authorList>
    </citation>
    <scope>NUCLEOTIDE SEQUENCE [LARGE SCALE GENOMIC DNA]</scope>
</reference>
<evidence type="ECO:0000256" key="3">
    <source>
        <dbReference type="RuleBase" id="RU361235"/>
    </source>
</evidence>
<evidence type="ECO:0000313" key="7">
    <source>
        <dbReference type="Proteomes" id="UP001165060"/>
    </source>
</evidence>
<proteinExistence type="inferred from homology"/>
<evidence type="ECO:0000256" key="1">
    <source>
        <dbReference type="ARBA" id="ARBA00005964"/>
    </source>
</evidence>
<evidence type="ECO:0000313" key="6">
    <source>
        <dbReference type="EMBL" id="GMI26382.1"/>
    </source>
</evidence>
<organism evidence="6 7">
    <name type="scientific">Tetraparma gracilis</name>
    <dbReference type="NCBI Taxonomy" id="2962635"/>
    <lineage>
        <taxon>Eukaryota</taxon>
        <taxon>Sar</taxon>
        <taxon>Stramenopiles</taxon>
        <taxon>Ochrophyta</taxon>
        <taxon>Bolidophyceae</taxon>
        <taxon>Parmales</taxon>
        <taxon>Triparmaceae</taxon>
        <taxon>Tetraparma</taxon>
    </lineage>
</organism>
<keyword evidence="7" id="KW-1185">Reference proteome</keyword>
<dbReference type="InterPro" id="IPR019826">
    <property type="entry name" value="Carboxylesterase_B_AS"/>
</dbReference>
<evidence type="ECO:0000259" key="5">
    <source>
        <dbReference type="Pfam" id="PF00135"/>
    </source>
</evidence>
<evidence type="ECO:0000256" key="4">
    <source>
        <dbReference type="SAM" id="MobiDB-lite"/>
    </source>
</evidence>
<gene>
    <name evidence="6" type="ORF">TeGR_g7079</name>
</gene>
<protein>
    <recommendedName>
        <fullName evidence="3">Carboxylic ester hydrolase</fullName>
        <ecNumber evidence="3">3.1.1.-</ecNumber>
    </recommendedName>
</protein>
<dbReference type="Proteomes" id="UP001165060">
    <property type="component" value="Unassembled WGS sequence"/>
</dbReference>
<dbReference type="PANTHER" id="PTHR43142">
    <property type="entry name" value="CARBOXYLIC ESTER HYDROLASE"/>
    <property type="match status" value="1"/>
</dbReference>
<dbReference type="Gene3D" id="3.40.50.1820">
    <property type="entry name" value="alpha/beta hydrolase"/>
    <property type="match status" value="1"/>
</dbReference>
<comment type="caution">
    <text evidence="6">The sequence shown here is derived from an EMBL/GenBank/DDBJ whole genome shotgun (WGS) entry which is preliminary data.</text>
</comment>
<feature type="domain" description="Carboxylesterase type B" evidence="5">
    <location>
        <begin position="23"/>
        <end position="563"/>
    </location>
</feature>
<dbReference type="PANTHER" id="PTHR43142:SF1">
    <property type="entry name" value="CARBOXYLIC ESTER HYDROLASE"/>
    <property type="match status" value="1"/>
</dbReference>
<accession>A0ABQ6MI17</accession>
<dbReference type="EMBL" id="BRYB01001466">
    <property type="protein sequence ID" value="GMI26382.1"/>
    <property type="molecule type" value="Genomic_DNA"/>
</dbReference>
<name>A0ABQ6MI17_9STRA</name>